<dbReference type="Proteomes" id="UP000280298">
    <property type="component" value="Chromosome"/>
</dbReference>
<keyword evidence="2" id="KW-1185">Reference proteome</keyword>
<accession>A0A3S9MBU5</accession>
<dbReference type="RefSeq" id="WP_126394253.1">
    <property type="nucleotide sequence ID" value="NZ_CP034539.1"/>
</dbReference>
<reference evidence="1 2" key="1">
    <citation type="journal article" date="2019" name="Int. J. Syst. Evol. Microbiol.">
        <title>Streptomyces cyaneochromogenes sp. nov., a blue pigment-producing actinomycete from manganese-contaminated soil.</title>
        <authorList>
            <person name="Tang X."/>
            <person name="Zhao J."/>
            <person name="Li K."/>
            <person name="Chen Z."/>
            <person name="Sun Y."/>
            <person name="Gao J."/>
        </authorList>
    </citation>
    <scope>NUCLEOTIDE SEQUENCE [LARGE SCALE GENOMIC DNA]</scope>
    <source>
        <strain evidence="1 2">MK-45</strain>
    </source>
</reference>
<organism evidence="1 2">
    <name type="scientific">Streptomyces cyaneochromogenes</name>
    <dbReference type="NCBI Taxonomy" id="2496836"/>
    <lineage>
        <taxon>Bacteria</taxon>
        <taxon>Bacillati</taxon>
        <taxon>Actinomycetota</taxon>
        <taxon>Actinomycetes</taxon>
        <taxon>Kitasatosporales</taxon>
        <taxon>Streptomycetaceae</taxon>
        <taxon>Streptomyces</taxon>
    </lineage>
</organism>
<evidence type="ECO:0008006" key="3">
    <source>
        <dbReference type="Google" id="ProtNLM"/>
    </source>
</evidence>
<evidence type="ECO:0000313" key="1">
    <source>
        <dbReference type="EMBL" id="AZQ36742.1"/>
    </source>
</evidence>
<protein>
    <recommendedName>
        <fullName evidence="3">Nucleotidyltransferase family protein</fullName>
    </recommendedName>
</protein>
<gene>
    <name evidence="1" type="ORF">EJ357_27590</name>
</gene>
<dbReference type="KEGG" id="scya:EJ357_27590"/>
<dbReference type="EMBL" id="CP034539">
    <property type="protein sequence ID" value="AZQ36742.1"/>
    <property type="molecule type" value="Genomic_DNA"/>
</dbReference>
<evidence type="ECO:0000313" key="2">
    <source>
        <dbReference type="Proteomes" id="UP000280298"/>
    </source>
</evidence>
<name>A0A3S9MBU5_9ACTN</name>
<dbReference type="AlphaFoldDB" id="A0A3S9MBU5"/>
<proteinExistence type="predicted"/>
<dbReference type="OrthoDB" id="5192884at2"/>
<sequence length="236" mass="25737">MLARAATVPVRREIEALEDSSAREAAREFMSGGPAIGLLERGLLFAFLAAGQPEAAALVLAAKSLARVPTADHGKHASKYFARLLGCLSSSRRGDSLELSEHPLLRELSSLNLPSTDYVVAGSGPLLAHGLRREISDLDIVARGEAWRIALKAADPVAAPSGHGRMVLLFEGGIEVFDRWLPGSREPDEMIEGAEWVQGFPFCPLREVLAWKKRLGRQKDQEDVKLIRNHLRHPGV</sequence>